<feature type="binding site" evidence="4">
    <location>
        <position position="71"/>
    </location>
    <ligand>
        <name>Zn(2+)</name>
        <dbReference type="ChEBI" id="CHEBI:29105"/>
    </ligand>
</feature>
<evidence type="ECO:0000313" key="6">
    <source>
        <dbReference type="EMBL" id="AIE58760.1"/>
    </source>
</evidence>
<dbReference type="GO" id="GO:0005737">
    <property type="term" value="C:cytoplasm"/>
    <property type="evidence" value="ECO:0007669"/>
    <property type="project" value="UniProtKB-SubCell"/>
</dbReference>
<keyword evidence="1 4" id="KW-0963">Cytoplasm</keyword>
<dbReference type="SMART" id="SM00731">
    <property type="entry name" value="SprT"/>
    <property type="match status" value="1"/>
</dbReference>
<dbReference type="GO" id="GO:0006950">
    <property type="term" value="P:response to stress"/>
    <property type="evidence" value="ECO:0007669"/>
    <property type="project" value="UniProtKB-ARBA"/>
</dbReference>
<dbReference type="AlphaFoldDB" id="I3E3Q9"/>
<comment type="similarity">
    <text evidence="4">Belongs to the SprT family.</text>
</comment>
<comment type="cofactor">
    <cofactor evidence="4">
        <name>Zn(2+)</name>
        <dbReference type="ChEBI" id="CHEBI:29105"/>
    </cofactor>
    <text evidence="4">Binds 1 zinc ion.</text>
</comment>
<name>I3E3Q9_BACMM</name>
<dbReference type="InterPro" id="IPR006640">
    <property type="entry name" value="SprT-like_domain"/>
</dbReference>
<keyword evidence="7" id="KW-1185">Reference proteome</keyword>
<dbReference type="HOGENOM" id="CLU_123820_0_0_9"/>
<dbReference type="Pfam" id="PF17283">
    <property type="entry name" value="Zn_ribbon_SprT"/>
    <property type="match status" value="1"/>
</dbReference>
<gene>
    <name evidence="6" type="ORF">BMMGA3_01350</name>
</gene>
<dbReference type="InterPro" id="IPR023524">
    <property type="entry name" value="Uncharacterised_SprT-like"/>
</dbReference>
<proteinExistence type="inferred from homology"/>
<feature type="domain" description="SprT-like" evidence="5">
    <location>
        <begin position="4"/>
        <end position="151"/>
    </location>
</feature>
<dbReference type="KEGG" id="bmet:BMMGA3_01350"/>
<organism evidence="6 7">
    <name type="scientific">Bacillus methanolicus (strain MGA3 / ATCC 53907)</name>
    <dbReference type="NCBI Taxonomy" id="796606"/>
    <lineage>
        <taxon>Bacteria</taxon>
        <taxon>Bacillati</taxon>
        <taxon>Bacillota</taxon>
        <taxon>Bacilli</taxon>
        <taxon>Bacillales</taxon>
        <taxon>Bacillaceae</taxon>
        <taxon>Bacillus</taxon>
    </lineage>
</organism>
<evidence type="ECO:0000313" key="7">
    <source>
        <dbReference type="Proteomes" id="UP000027602"/>
    </source>
</evidence>
<sequence length="157" mass="18790">MKESELQKLVEELSLAYFNKPFRHRAMFNPRLRTTGGRYLLHSHNIEINKKYYEQLGEKELIGIIKHELCHYHLHLEGKGFRHRDRDFRNLLKKVDAPRFCSPLPEQRKRRKSGKIIIYSCKSCNEIYKRRRSINTSKYVCGKCRGKLIKLKELTAE</sequence>
<reference evidence="6 7" key="1">
    <citation type="journal article" date="2015" name="BMC Genomics">
        <title>Transcriptome analysis of thermophilic methylotrophic Bacillus methanolicus MGA3 using RNA-sequencing provides detailed insights into its previously uncharted transcriptional landscape.</title>
        <authorList>
            <person name="Irla M."/>
            <person name="Neshat A."/>
            <person name="Brautaset T."/>
            <person name="Ruckert C."/>
            <person name="Kalinowski J."/>
            <person name="Wendisch V.F."/>
        </authorList>
    </citation>
    <scope>NUCLEOTIDE SEQUENCE [LARGE SCALE GENOMIC DNA]</scope>
    <source>
        <strain evidence="7">MGA3 / ATCC 53907</strain>
    </source>
</reference>
<evidence type="ECO:0000256" key="4">
    <source>
        <dbReference type="HAMAP-Rule" id="MF_00745"/>
    </source>
</evidence>
<dbReference type="HAMAP" id="MF_00745">
    <property type="entry name" value="SprT_like"/>
    <property type="match status" value="1"/>
</dbReference>
<accession>I3E3Q9</accession>
<evidence type="ECO:0000256" key="3">
    <source>
        <dbReference type="ARBA" id="ARBA00022833"/>
    </source>
</evidence>
<keyword evidence="2 4" id="KW-0479">Metal-binding</keyword>
<dbReference type="InterPro" id="IPR035240">
    <property type="entry name" value="SprT_Zn_ribbon"/>
</dbReference>
<evidence type="ECO:0000256" key="2">
    <source>
        <dbReference type="ARBA" id="ARBA00022723"/>
    </source>
</evidence>
<dbReference type="Proteomes" id="UP000027602">
    <property type="component" value="Chromosome"/>
</dbReference>
<evidence type="ECO:0000256" key="1">
    <source>
        <dbReference type="ARBA" id="ARBA00022490"/>
    </source>
</evidence>
<dbReference type="RefSeq" id="WP_003348415.1">
    <property type="nucleotide sequence ID" value="NZ_ADWW01000003.1"/>
</dbReference>
<comment type="subcellular location">
    <subcellularLocation>
        <location evidence="4">Cytoplasm</location>
    </subcellularLocation>
</comment>
<dbReference type="NCBIfam" id="NF003339">
    <property type="entry name" value="PRK04351.1"/>
    <property type="match status" value="1"/>
</dbReference>
<dbReference type="Pfam" id="PF10263">
    <property type="entry name" value="SprT-like"/>
    <property type="match status" value="1"/>
</dbReference>
<feature type="binding site" evidence="4">
    <location>
        <position position="67"/>
    </location>
    <ligand>
        <name>Zn(2+)</name>
        <dbReference type="ChEBI" id="CHEBI:29105"/>
    </ligand>
</feature>
<evidence type="ECO:0000259" key="5">
    <source>
        <dbReference type="SMART" id="SM00731"/>
    </source>
</evidence>
<dbReference type="GO" id="GO:0008270">
    <property type="term" value="F:zinc ion binding"/>
    <property type="evidence" value="ECO:0007669"/>
    <property type="project" value="UniProtKB-UniRule"/>
</dbReference>
<protein>
    <recommendedName>
        <fullName evidence="4">Protein SprT-like</fullName>
    </recommendedName>
</protein>
<keyword evidence="3 4" id="KW-0862">Zinc</keyword>
<dbReference type="eggNOG" id="COG3091">
    <property type="taxonomic scope" value="Bacteria"/>
</dbReference>
<dbReference type="EMBL" id="CP007739">
    <property type="protein sequence ID" value="AIE58760.1"/>
    <property type="molecule type" value="Genomic_DNA"/>
</dbReference>
<dbReference type="STRING" id="796606.BMMGA3_01350"/>
<dbReference type="OrthoDB" id="9799909at2"/>
<feature type="active site" evidence="4">
    <location>
        <position position="68"/>
    </location>
</feature>